<dbReference type="VEuPathDB" id="VectorBase:RPRC004850"/>
<dbReference type="EnsemblMetazoa" id="RPRC004850-RA">
    <property type="protein sequence ID" value="RPRC004850-PA"/>
    <property type="gene ID" value="RPRC004850"/>
</dbReference>
<dbReference type="InterPro" id="IPR037898">
    <property type="entry name" value="NudC_fam"/>
</dbReference>
<reference evidence="5" key="1">
    <citation type="submission" date="2015-05" db="UniProtKB">
        <authorList>
            <consortium name="EnsemblMetazoa"/>
        </authorList>
    </citation>
    <scope>IDENTIFICATION</scope>
</reference>
<dbReference type="AlphaFoldDB" id="T1HLC6"/>
<protein>
    <recommendedName>
        <fullName evidence="7">NudC N-terminal domain-containing protein</fullName>
    </recommendedName>
</protein>
<dbReference type="STRING" id="13249.T1HLC6"/>
<accession>T1HLC6</accession>
<evidence type="ECO:0000313" key="6">
    <source>
        <dbReference type="Proteomes" id="UP000015103"/>
    </source>
</evidence>
<dbReference type="PANTHER" id="PTHR12356">
    <property type="entry name" value="NUCLEAR MOVEMENT PROTEIN NUDC"/>
    <property type="match status" value="1"/>
</dbReference>
<evidence type="ECO:0000256" key="1">
    <source>
        <dbReference type="ARBA" id="ARBA00023054"/>
    </source>
</evidence>
<dbReference type="GO" id="GO:0051082">
    <property type="term" value="F:unfolded protein binding"/>
    <property type="evidence" value="ECO:0007669"/>
    <property type="project" value="TreeGrafter"/>
</dbReference>
<dbReference type="FunCoup" id="T1HLC6">
    <property type="interactions" value="1588"/>
</dbReference>
<feature type="domain" description="Nuclear migration protein nudC" evidence="4">
    <location>
        <begin position="95"/>
        <end position="158"/>
    </location>
</feature>
<dbReference type="PANTHER" id="PTHR12356:SF3">
    <property type="entry name" value="NUCLEAR MIGRATION PROTEIN NUDC"/>
    <property type="match status" value="1"/>
</dbReference>
<keyword evidence="1" id="KW-0175">Coiled coil</keyword>
<feature type="region of interest" description="Disordered" evidence="2">
    <location>
        <begin position="66"/>
        <end position="184"/>
    </location>
</feature>
<dbReference type="GO" id="GO:0005737">
    <property type="term" value="C:cytoplasm"/>
    <property type="evidence" value="ECO:0007669"/>
    <property type="project" value="TreeGrafter"/>
</dbReference>
<evidence type="ECO:0000259" key="3">
    <source>
        <dbReference type="Pfam" id="PF14050"/>
    </source>
</evidence>
<dbReference type="InterPro" id="IPR025934">
    <property type="entry name" value="NudC_N_dom"/>
</dbReference>
<dbReference type="Pfam" id="PF14050">
    <property type="entry name" value="Nudc_N"/>
    <property type="match status" value="1"/>
</dbReference>
<dbReference type="eggNOG" id="KOG2265">
    <property type="taxonomic scope" value="Eukaryota"/>
</dbReference>
<name>T1HLC6_RHOPR</name>
<evidence type="ECO:0000256" key="2">
    <source>
        <dbReference type="SAM" id="MobiDB-lite"/>
    </source>
</evidence>
<feature type="compositionally biased region" description="Basic and acidic residues" evidence="2">
    <location>
        <begin position="66"/>
        <end position="121"/>
    </location>
</feature>
<proteinExistence type="predicted"/>
<evidence type="ECO:0000313" key="5">
    <source>
        <dbReference type="EnsemblMetazoa" id="RPRC004850-PA"/>
    </source>
</evidence>
<dbReference type="OMA" id="KEDQFDG"/>
<dbReference type="InParanoid" id="T1HLC6"/>
<feature type="compositionally biased region" description="Polar residues" evidence="2">
    <location>
        <begin position="175"/>
        <end position="184"/>
    </location>
</feature>
<dbReference type="GO" id="GO:0006457">
    <property type="term" value="P:protein folding"/>
    <property type="evidence" value="ECO:0007669"/>
    <property type="project" value="TreeGrafter"/>
</dbReference>
<sequence>MSNSREETFDGLLMSIAQQHEGGVPEFLDTLFGFLARKTDFYTGGPPGGAKNMLLEKFSKHEERAMKEHEKKVAASKEAEMKRKARQAARDKEEAMPKEGKIVELTDEEAVKLQAEIDEKKSRRKKKKTVKHEIGDGDKNEMDTNEDAPQSKDDDEDKDKLLPNSGNGADMANYRWTQSIQELE</sequence>
<dbReference type="Pfam" id="PF16273">
    <property type="entry name" value="NuDC"/>
    <property type="match status" value="1"/>
</dbReference>
<feature type="compositionally biased region" description="Basic and acidic residues" evidence="2">
    <location>
        <begin position="131"/>
        <end position="142"/>
    </location>
</feature>
<dbReference type="InterPro" id="IPR032572">
    <property type="entry name" value="NuDC"/>
</dbReference>
<dbReference type="Proteomes" id="UP000015103">
    <property type="component" value="Unassembled WGS sequence"/>
</dbReference>
<feature type="domain" description="NudC N-terminal" evidence="3">
    <location>
        <begin position="9"/>
        <end position="58"/>
    </location>
</feature>
<evidence type="ECO:0008006" key="7">
    <source>
        <dbReference type="Google" id="ProtNLM"/>
    </source>
</evidence>
<dbReference type="HOGENOM" id="CLU_047332_3_0_1"/>
<keyword evidence="6" id="KW-1185">Reference proteome</keyword>
<organism evidence="5 6">
    <name type="scientific">Rhodnius prolixus</name>
    <name type="common">Triatomid bug</name>
    <dbReference type="NCBI Taxonomy" id="13249"/>
    <lineage>
        <taxon>Eukaryota</taxon>
        <taxon>Metazoa</taxon>
        <taxon>Ecdysozoa</taxon>
        <taxon>Arthropoda</taxon>
        <taxon>Hexapoda</taxon>
        <taxon>Insecta</taxon>
        <taxon>Pterygota</taxon>
        <taxon>Neoptera</taxon>
        <taxon>Paraneoptera</taxon>
        <taxon>Hemiptera</taxon>
        <taxon>Heteroptera</taxon>
        <taxon>Panheteroptera</taxon>
        <taxon>Cimicomorpha</taxon>
        <taxon>Reduviidae</taxon>
        <taxon>Triatominae</taxon>
        <taxon>Rhodnius</taxon>
    </lineage>
</organism>
<evidence type="ECO:0000259" key="4">
    <source>
        <dbReference type="Pfam" id="PF16273"/>
    </source>
</evidence>
<dbReference type="EMBL" id="ACPB03017675">
    <property type="status" value="NOT_ANNOTATED_CDS"/>
    <property type="molecule type" value="Genomic_DNA"/>
</dbReference>